<comment type="caution">
    <text evidence="1">The sequence shown here is derived from an EMBL/GenBank/DDBJ whole genome shotgun (WGS) entry which is preliminary data.</text>
</comment>
<gene>
    <name evidence="1" type="ORF">SteCoe_38262</name>
</gene>
<dbReference type="EMBL" id="MPUH01002154">
    <property type="protein sequence ID" value="OMJ65417.1"/>
    <property type="molecule type" value="Genomic_DNA"/>
</dbReference>
<organism evidence="1 2">
    <name type="scientific">Stentor coeruleus</name>
    <dbReference type="NCBI Taxonomy" id="5963"/>
    <lineage>
        <taxon>Eukaryota</taxon>
        <taxon>Sar</taxon>
        <taxon>Alveolata</taxon>
        <taxon>Ciliophora</taxon>
        <taxon>Postciliodesmatophora</taxon>
        <taxon>Heterotrichea</taxon>
        <taxon>Heterotrichida</taxon>
        <taxon>Stentoridae</taxon>
        <taxon>Stentor</taxon>
    </lineage>
</organism>
<protein>
    <recommendedName>
        <fullName evidence="3">Cation/H+ exchanger domain-containing protein</fullName>
    </recommendedName>
</protein>
<evidence type="ECO:0008006" key="3">
    <source>
        <dbReference type="Google" id="ProtNLM"/>
    </source>
</evidence>
<keyword evidence="2" id="KW-1185">Reference proteome</keyword>
<dbReference type="Proteomes" id="UP000187209">
    <property type="component" value="Unassembled WGS sequence"/>
</dbReference>
<dbReference type="OrthoDB" id="196264at2759"/>
<name>A0A1R2ALM0_9CILI</name>
<accession>A0A1R2ALM0</accession>
<reference evidence="1 2" key="1">
    <citation type="submission" date="2016-11" db="EMBL/GenBank/DDBJ databases">
        <title>The macronuclear genome of Stentor coeruleus: a giant cell with tiny introns.</title>
        <authorList>
            <person name="Slabodnick M."/>
            <person name="Ruby J.G."/>
            <person name="Reiff S.B."/>
            <person name="Swart E.C."/>
            <person name="Gosai S."/>
            <person name="Prabakaran S."/>
            <person name="Witkowska E."/>
            <person name="Larue G.E."/>
            <person name="Fisher S."/>
            <person name="Freeman R.M."/>
            <person name="Gunawardena J."/>
            <person name="Chu W."/>
            <person name="Stover N.A."/>
            <person name="Gregory B.D."/>
            <person name="Nowacki M."/>
            <person name="Derisi J."/>
            <person name="Roy S.W."/>
            <person name="Marshall W.F."/>
            <person name="Sood P."/>
        </authorList>
    </citation>
    <scope>NUCLEOTIDE SEQUENCE [LARGE SCALE GENOMIC DNA]</scope>
    <source>
        <strain evidence="1">WM001</strain>
    </source>
</reference>
<evidence type="ECO:0000313" key="2">
    <source>
        <dbReference type="Proteomes" id="UP000187209"/>
    </source>
</evidence>
<sequence>MFLAFTFVAMVLGRTASIFISSGIVYLLQCGQFGLDLKIISVAWLRGLIRGSVAFAMVLQIESSNYNTLVSTALGIADFKYFNNIRLII</sequence>
<dbReference type="AlphaFoldDB" id="A0A1R2ALM0"/>
<proteinExistence type="predicted"/>
<evidence type="ECO:0000313" key="1">
    <source>
        <dbReference type="EMBL" id="OMJ65417.1"/>
    </source>
</evidence>